<keyword evidence="3 9" id="KW-0812">Transmembrane</keyword>
<dbReference type="Proteomes" id="UP001344447">
    <property type="component" value="Unassembled WGS sequence"/>
</dbReference>
<dbReference type="AlphaFoldDB" id="A0AAN7U8T9"/>
<keyword evidence="7" id="KW-0675">Receptor</keyword>
<comment type="subcellular location">
    <subcellularLocation>
        <location evidence="1">Membrane</location>
        <topology evidence="1">Multi-pass membrane protein</topology>
    </subcellularLocation>
</comment>
<keyword evidence="4 9" id="KW-1133">Transmembrane helix</keyword>
<evidence type="ECO:0000256" key="7">
    <source>
        <dbReference type="ARBA" id="ARBA00023170"/>
    </source>
</evidence>
<dbReference type="GO" id="GO:0007166">
    <property type="term" value="P:cell surface receptor signaling pathway"/>
    <property type="evidence" value="ECO:0007669"/>
    <property type="project" value="InterPro"/>
</dbReference>
<evidence type="ECO:0000256" key="9">
    <source>
        <dbReference type="SAM" id="Phobius"/>
    </source>
</evidence>
<dbReference type="PANTHER" id="PTHR23112:SF8">
    <property type="entry name" value="CYCLIC AMP RECEPTOR-LIKE PROTEIN A"/>
    <property type="match status" value="1"/>
</dbReference>
<keyword evidence="6 9" id="KW-0472">Membrane</keyword>
<evidence type="ECO:0000256" key="1">
    <source>
        <dbReference type="ARBA" id="ARBA00004141"/>
    </source>
</evidence>
<feature type="transmembrane region" description="Helical" evidence="9">
    <location>
        <begin position="76"/>
        <end position="97"/>
    </location>
</feature>
<dbReference type="PROSITE" id="PS50261">
    <property type="entry name" value="G_PROTEIN_RECEP_F2_4"/>
    <property type="match status" value="1"/>
</dbReference>
<dbReference type="InterPro" id="IPR017981">
    <property type="entry name" value="GPCR_2-like_7TM"/>
</dbReference>
<evidence type="ECO:0000256" key="3">
    <source>
        <dbReference type="ARBA" id="ARBA00022692"/>
    </source>
</evidence>
<comment type="similarity">
    <text evidence="2">Belongs to the G-protein coupled receptor 5 family.</text>
</comment>
<evidence type="ECO:0000256" key="6">
    <source>
        <dbReference type="ARBA" id="ARBA00023136"/>
    </source>
</evidence>
<dbReference type="GO" id="GO:0005886">
    <property type="term" value="C:plasma membrane"/>
    <property type="evidence" value="ECO:0007669"/>
    <property type="project" value="TreeGrafter"/>
</dbReference>
<feature type="transmembrane region" description="Helical" evidence="9">
    <location>
        <begin position="176"/>
        <end position="198"/>
    </location>
</feature>
<protein>
    <recommendedName>
        <fullName evidence="11">G-protein coupled receptors family 2 profile 2 domain-containing protein</fullName>
    </recommendedName>
</protein>
<dbReference type="InterPro" id="IPR022340">
    <property type="entry name" value="GPCR_GCR1_put"/>
</dbReference>
<feature type="signal peptide" evidence="10">
    <location>
        <begin position="1"/>
        <end position="19"/>
    </location>
</feature>
<sequence length="372" mass="43019">MIQILLSTFISFVIIIVSSDSSIGISLDENDNYNKMNNFLLSTTNTSSSNDTMIKETESPNDYDFSKGQIESLDRIVYFSSSMGIVGALFIIVSFFLFKAARSFATKMIFFLSLSDLFAAIFYLPYYRDSDLMCNLQGMGLVFFLSSSYLWTMCISISLFMVFFTTIFELNHWFKYFHFICWGIPLFTAIISLIFHAYGKTGSWCFISDPTSIFRLLYYLPLIVVFFINLVVFIAIRWKISQHSNSLVSKVNIIVSFYLIAFSLSQLPTIINSIQNFSNPDDPQFSLFAFQLLLQPLQGFLNCVVYGINEGFIGHYVEFFEKYIFRCRCRKSRELKEIESDKTSLLVDYENSDDEEGFDGMDRLIIDDYNRV</sequence>
<dbReference type="GO" id="GO:0007189">
    <property type="term" value="P:adenylate cyclase-activating G protein-coupled receptor signaling pathway"/>
    <property type="evidence" value="ECO:0007669"/>
    <property type="project" value="TreeGrafter"/>
</dbReference>
<reference evidence="12 13" key="1">
    <citation type="submission" date="2023-11" db="EMBL/GenBank/DDBJ databases">
        <title>Dfirmibasis_genome.</title>
        <authorList>
            <person name="Edelbroek B."/>
            <person name="Kjellin J."/>
            <person name="Jerlstrom-Hultqvist J."/>
            <person name="Soderbom F."/>
        </authorList>
    </citation>
    <scope>NUCLEOTIDE SEQUENCE [LARGE SCALE GENOMIC DNA]</scope>
    <source>
        <strain evidence="12 13">TNS-C-14</strain>
    </source>
</reference>
<evidence type="ECO:0000256" key="8">
    <source>
        <dbReference type="ARBA" id="ARBA00023224"/>
    </source>
</evidence>
<evidence type="ECO:0000313" key="12">
    <source>
        <dbReference type="EMBL" id="KAK5584282.1"/>
    </source>
</evidence>
<dbReference type="InterPro" id="IPR022343">
    <property type="entry name" value="GCR1-cAMP_receptor"/>
</dbReference>
<evidence type="ECO:0000259" key="11">
    <source>
        <dbReference type="PROSITE" id="PS50261"/>
    </source>
</evidence>
<evidence type="ECO:0000256" key="5">
    <source>
        <dbReference type="ARBA" id="ARBA00023040"/>
    </source>
</evidence>
<dbReference type="PRINTS" id="PR02001">
    <property type="entry name" value="GCR1CAMPR"/>
</dbReference>
<name>A0AAN7U8T9_9MYCE</name>
<feature type="domain" description="G-protein coupled receptors family 2 profile 2" evidence="11">
    <location>
        <begin position="73"/>
        <end position="310"/>
    </location>
</feature>
<dbReference type="PANTHER" id="PTHR23112">
    <property type="entry name" value="G PROTEIN-COUPLED RECEPTOR 157-RELATED"/>
    <property type="match status" value="1"/>
</dbReference>
<accession>A0AAN7U8T9</accession>
<keyword evidence="8" id="KW-0807">Transducer</keyword>
<evidence type="ECO:0000256" key="2">
    <source>
        <dbReference type="ARBA" id="ARBA00008360"/>
    </source>
</evidence>
<evidence type="ECO:0000313" key="13">
    <source>
        <dbReference type="Proteomes" id="UP001344447"/>
    </source>
</evidence>
<gene>
    <name evidence="12" type="ORF">RB653_005890</name>
</gene>
<feature type="transmembrane region" description="Helical" evidence="9">
    <location>
        <begin position="109"/>
        <end position="127"/>
    </location>
</feature>
<dbReference type="Gene3D" id="1.20.1070.10">
    <property type="entry name" value="Rhodopsin 7-helix transmembrane proteins"/>
    <property type="match status" value="1"/>
</dbReference>
<feature type="transmembrane region" description="Helical" evidence="9">
    <location>
        <begin position="248"/>
        <end position="267"/>
    </location>
</feature>
<dbReference type="PRINTS" id="PR02000">
    <property type="entry name" value="GCR1PLANT"/>
</dbReference>
<dbReference type="GO" id="GO:0004930">
    <property type="term" value="F:G protein-coupled receptor activity"/>
    <property type="evidence" value="ECO:0007669"/>
    <property type="project" value="UniProtKB-KW"/>
</dbReference>
<keyword evidence="13" id="KW-1185">Reference proteome</keyword>
<keyword evidence="5" id="KW-0297">G-protein coupled receptor</keyword>
<organism evidence="12 13">
    <name type="scientific">Dictyostelium firmibasis</name>
    <dbReference type="NCBI Taxonomy" id="79012"/>
    <lineage>
        <taxon>Eukaryota</taxon>
        <taxon>Amoebozoa</taxon>
        <taxon>Evosea</taxon>
        <taxon>Eumycetozoa</taxon>
        <taxon>Dictyostelia</taxon>
        <taxon>Dictyosteliales</taxon>
        <taxon>Dictyosteliaceae</taxon>
        <taxon>Dictyostelium</taxon>
    </lineage>
</organism>
<feature type="chain" id="PRO_5042993114" description="G-protein coupled receptors family 2 profile 2 domain-containing protein" evidence="10">
    <location>
        <begin position="20"/>
        <end position="372"/>
    </location>
</feature>
<evidence type="ECO:0000256" key="4">
    <source>
        <dbReference type="ARBA" id="ARBA00022989"/>
    </source>
</evidence>
<feature type="transmembrane region" description="Helical" evidence="9">
    <location>
        <begin position="139"/>
        <end position="164"/>
    </location>
</feature>
<dbReference type="EMBL" id="JAVFKY010000001">
    <property type="protein sequence ID" value="KAK5584282.1"/>
    <property type="molecule type" value="Genomic_DNA"/>
</dbReference>
<dbReference type="SUPFAM" id="SSF81321">
    <property type="entry name" value="Family A G protein-coupled receptor-like"/>
    <property type="match status" value="1"/>
</dbReference>
<dbReference type="FunFam" id="1.20.1070.10:FF:000404">
    <property type="entry name" value="Cyclic AMP receptor-like protein A"/>
    <property type="match status" value="1"/>
</dbReference>
<evidence type="ECO:0000256" key="10">
    <source>
        <dbReference type="SAM" id="SignalP"/>
    </source>
</evidence>
<feature type="transmembrane region" description="Helical" evidence="9">
    <location>
        <begin position="218"/>
        <end position="236"/>
    </location>
</feature>
<keyword evidence="10" id="KW-0732">Signal</keyword>
<dbReference type="Pfam" id="PF05462">
    <property type="entry name" value="Dicty_CAR"/>
    <property type="match status" value="1"/>
</dbReference>
<comment type="caution">
    <text evidence="12">The sequence shown here is derived from an EMBL/GenBank/DDBJ whole genome shotgun (WGS) entry which is preliminary data.</text>
</comment>
<proteinExistence type="inferred from homology"/>